<keyword evidence="1" id="KW-0472">Membrane</keyword>
<reference evidence="3 4" key="1">
    <citation type="submission" date="2019-10" db="EMBL/GenBank/DDBJ databases">
        <title>Extracellular Electron Transfer in a Candidatus Methanoperedens spp. Enrichment Culture.</title>
        <authorList>
            <person name="Berger S."/>
            <person name="Rangel Shaw D."/>
            <person name="Berben T."/>
            <person name="In 'T Zandt M."/>
            <person name="Frank J."/>
            <person name="Reimann J."/>
            <person name="Jetten M.S.M."/>
            <person name="Welte C.U."/>
        </authorList>
    </citation>
    <scope>NUCLEOTIDE SEQUENCE [LARGE SCALE GENOMIC DNA]</scope>
    <source>
        <strain evidence="3">SB12</strain>
    </source>
</reference>
<name>A0A833H220_9LEPT</name>
<protein>
    <submittedName>
        <fullName evidence="3">OmpA family protein</fullName>
    </submittedName>
</protein>
<evidence type="ECO:0000259" key="2">
    <source>
        <dbReference type="PROSITE" id="PS51123"/>
    </source>
</evidence>
<dbReference type="RefSeq" id="WP_002773242.1">
    <property type="nucleotide sequence ID" value="NZ_JQDG01000028.1"/>
</dbReference>
<dbReference type="Gene3D" id="3.30.1330.60">
    <property type="entry name" value="OmpA-like domain"/>
    <property type="match status" value="1"/>
</dbReference>
<dbReference type="InterPro" id="IPR036737">
    <property type="entry name" value="OmpA-like_sf"/>
</dbReference>
<dbReference type="EMBL" id="WBUI01000007">
    <property type="protein sequence ID" value="KAB2932962.1"/>
    <property type="molecule type" value="Genomic_DNA"/>
</dbReference>
<sequence>MIEVMTDMTKKMFLSVAVMMLGFGLTACQSGQTTTDSTDNSGDSSTSRNFVIDTINKSLAEVSYSPNNQGWEYKATAVPAADFQKWATSNKALIEEALSKIDTDYVLQVTGHTCSIGPRDRQADGRLGNLYYSKARAQQVLAALKNAGIPTDKMSVAGVADDEPARGVDAKDQLNRRVTFKIVPKAK</sequence>
<proteinExistence type="predicted"/>
<dbReference type="AlphaFoldDB" id="A0A833H220"/>
<dbReference type="InterPro" id="IPR006665">
    <property type="entry name" value="OmpA-like"/>
</dbReference>
<dbReference type="SUPFAM" id="SSF103088">
    <property type="entry name" value="OmpA-like"/>
    <property type="match status" value="1"/>
</dbReference>
<dbReference type="Pfam" id="PF00691">
    <property type="entry name" value="OmpA"/>
    <property type="match status" value="1"/>
</dbReference>
<dbReference type="PANTHER" id="PTHR30329">
    <property type="entry name" value="STATOR ELEMENT OF FLAGELLAR MOTOR COMPLEX"/>
    <property type="match status" value="1"/>
</dbReference>
<dbReference type="Proteomes" id="UP000460298">
    <property type="component" value="Unassembled WGS sequence"/>
</dbReference>
<organism evidence="3 4">
    <name type="scientific">Leptonema illini</name>
    <dbReference type="NCBI Taxonomy" id="183"/>
    <lineage>
        <taxon>Bacteria</taxon>
        <taxon>Pseudomonadati</taxon>
        <taxon>Spirochaetota</taxon>
        <taxon>Spirochaetia</taxon>
        <taxon>Leptospirales</taxon>
        <taxon>Leptospiraceae</taxon>
        <taxon>Leptonema</taxon>
    </lineage>
</organism>
<dbReference type="InterPro" id="IPR050330">
    <property type="entry name" value="Bact_OuterMem_StrucFunc"/>
</dbReference>
<evidence type="ECO:0000256" key="1">
    <source>
        <dbReference type="PROSITE-ProRule" id="PRU00473"/>
    </source>
</evidence>
<dbReference type="PANTHER" id="PTHR30329:SF21">
    <property type="entry name" value="LIPOPROTEIN YIAD-RELATED"/>
    <property type="match status" value="1"/>
</dbReference>
<dbReference type="GO" id="GO:0016020">
    <property type="term" value="C:membrane"/>
    <property type="evidence" value="ECO:0007669"/>
    <property type="project" value="UniProtKB-UniRule"/>
</dbReference>
<comment type="caution">
    <text evidence="3">The sequence shown here is derived from an EMBL/GenBank/DDBJ whole genome shotgun (WGS) entry which is preliminary data.</text>
</comment>
<evidence type="ECO:0000313" key="3">
    <source>
        <dbReference type="EMBL" id="KAB2932962.1"/>
    </source>
</evidence>
<accession>A0A833H220</accession>
<evidence type="ECO:0000313" key="4">
    <source>
        <dbReference type="Proteomes" id="UP000460298"/>
    </source>
</evidence>
<dbReference type="OrthoDB" id="946517at2"/>
<gene>
    <name evidence="3" type="ORF">F9K24_08840</name>
</gene>
<dbReference type="PROSITE" id="PS51123">
    <property type="entry name" value="OMPA_2"/>
    <property type="match status" value="1"/>
</dbReference>
<feature type="domain" description="OmpA-like" evidence="2">
    <location>
        <begin position="69"/>
        <end position="186"/>
    </location>
</feature>